<evidence type="ECO:0000256" key="9">
    <source>
        <dbReference type="RuleBase" id="RU368032"/>
    </source>
</evidence>
<dbReference type="InterPro" id="IPR009400">
    <property type="entry name" value="TFIIH_TTDA/Tfb5"/>
</dbReference>
<dbReference type="GO" id="GO:0006367">
    <property type="term" value="P:transcription initiation at RNA polymerase II promoter"/>
    <property type="evidence" value="ECO:0007669"/>
    <property type="project" value="UniProtKB-UniRule"/>
</dbReference>
<evidence type="ECO:0000313" key="10">
    <source>
        <dbReference type="EMBL" id="KAK2068398.1"/>
    </source>
</evidence>
<comment type="subunit">
    <text evidence="9">Component of the 7-subunit TFIIH core complex.</text>
</comment>
<dbReference type="GO" id="GO:0005675">
    <property type="term" value="C:transcription factor TFIIH holo complex"/>
    <property type="evidence" value="ECO:0007669"/>
    <property type="project" value="TreeGrafter"/>
</dbReference>
<dbReference type="GO" id="GO:0000439">
    <property type="term" value="C:transcription factor TFIIH core complex"/>
    <property type="evidence" value="ECO:0007669"/>
    <property type="project" value="UniProtKB-UniRule"/>
</dbReference>
<keyword evidence="11" id="KW-1185">Reference proteome</keyword>
<dbReference type="PANTHER" id="PTHR28580:SF1">
    <property type="entry name" value="GENERAL TRANSCRIPTION FACTOR IIH SUBUNIT 5"/>
    <property type="match status" value="1"/>
</dbReference>
<comment type="function">
    <text evidence="9">In NER, TFIIH acts by opening DNA around the lesion to allow the excision of the damaged oligonucleotide and its replacement by a new DNA fragment. In transcription, TFIIH has an essential role in transcription initiation. When the pre-initiation complex (PIC) has been established, TFIIH is required for promoter opening and promoter escape.</text>
</comment>
<dbReference type="AlphaFoldDB" id="A0AAD9HZV8"/>
<accession>A0AAD9HZV8</accession>
<dbReference type="Pfam" id="PF06331">
    <property type="entry name" value="Tfb5"/>
    <property type="match status" value="1"/>
</dbReference>
<evidence type="ECO:0000256" key="8">
    <source>
        <dbReference type="ARBA" id="ARBA00023242"/>
    </source>
</evidence>
<evidence type="ECO:0000256" key="1">
    <source>
        <dbReference type="ARBA" id="ARBA00002817"/>
    </source>
</evidence>
<evidence type="ECO:0000256" key="3">
    <source>
        <dbReference type="ARBA" id="ARBA00007470"/>
    </source>
</evidence>
<dbReference type="FunFam" id="3.30.70.1220:FF:000002">
    <property type="entry name" value="RNA polymerase II transcription factor B subunit 5"/>
    <property type="match status" value="1"/>
</dbReference>
<organism evidence="10 11">
    <name type="scientific">Phyllachora maydis</name>
    <dbReference type="NCBI Taxonomy" id="1825666"/>
    <lineage>
        <taxon>Eukaryota</taxon>
        <taxon>Fungi</taxon>
        <taxon>Dikarya</taxon>
        <taxon>Ascomycota</taxon>
        <taxon>Pezizomycotina</taxon>
        <taxon>Sordariomycetes</taxon>
        <taxon>Sordariomycetidae</taxon>
        <taxon>Phyllachorales</taxon>
        <taxon>Phyllachoraceae</taxon>
        <taxon>Phyllachora</taxon>
    </lineage>
</organism>
<gene>
    <name evidence="10" type="ORF">P8C59_003037</name>
</gene>
<comment type="caution">
    <text evidence="10">The sequence shown here is derived from an EMBL/GenBank/DDBJ whole genome shotgun (WGS) entry which is preliminary data.</text>
</comment>
<keyword evidence="5 9" id="KW-0805">Transcription regulation</keyword>
<comment type="similarity">
    <text evidence="3 9">Belongs to the TFB5 family.</text>
</comment>
<dbReference type="Gene3D" id="3.30.70.1220">
    <property type="entry name" value="TFB5-like"/>
    <property type="match status" value="1"/>
</dbReference>
<protein>
    <recommendedName>
        <fullName evidence="9">General transcription and DNA repair factor IIH subunit TFB5</fullName>
    </recommendedName>
</protein>
<dbReference type="GO" id="GO:0006294">
    <property type="term" value="P:nucleotide-excision repair, preincision complex assembly"/>
    <property type="evidence" value="ECO:0007669"/>
    <property type="project" value="TreeGrafter"/>
</dbReference>
<evidence type="ECO:0000256" key="5">
    <source>
        <dbReference type="ARBA" id="ARBA00023015"/>
    </source>
</evidence>
<evidence type="ECO:0000256" key="6">
    <source>
        <dbReference type="ARBA" id="ARBA00023163"/>
    </source>
</evidence>
<dbReference type="PANTHER" id="PTHR28580">
    <property type="entry name" value="GENERAL TRANSCRIPTION FACTOR IIH SUBUNIT 5"/>
    <property type="match status" value="1"/>
</dbReference>
<keyword evidence="8 9" id="KW-0539">Nucleus</keyword>
<dbReference type="InterPro" id="IPR035935">
    <property type="entry name" value="TFB5-like_sf"/>
</dbReference>
<comment type="function">
    <text evidence="1">Component of the general transcription and DNA repair factor IIH (TFIIH) core complex, which is involved in general and transcription-coupled nucleotide excision repair (NER) of damaged DNA and, when complexed to TFIIK, in RNA transcription by RNA polymerase II. In NER, TFIIH acts by opening DNA around the lesion to allow the excision of the damaged oligonucleotide and its replacement by a new DNA fragment. In transcription, TFIIH has an essential role in transcription initiation. When the pre-initiation complex (PIC) has been established, TFIIH is required for promoter opening and promoter escape. Phosphorylation of the C-terminal tail (CTD) of the largest subunit of RNA polymerase II by the kinase module TFIIK controls the initiation of transcription.</text>
</comment>
<evidence type="ECO:0000256" key="7">
    <source>
        <dbReference type="ARBA" id="ARBA00023204"/>
    </source>
</evidence>
<dbReference type="EMBL" id="JAQQPM010000002">
    <property type="protein sequence ID" value="KAK2068398.1"/>
    <property type="molecule type" value="Genomic_DNA"/>
</dbReference>
<proteinExistence type="inferred from homology"/>
<reference evidence="10" key="1">
    <citation type="journal article" date="2023" name="Mol. Plant Microbe Interact.">
        <title>Elucidating the Obligate Nature and Biological Capacity of an Invasive Fungal Corn Pathogen.</title>
        <authorList>
            <person name="MacCready J.S."/>
            <person name="Roggenkamp E.M."/>
            <person name="Gdanetz K."/>
            <person name="Chilvers M.I."/>
        </authorList>
    </citation>
    <scope>NUCLEOTIDE SEQUENCE</scope>
    <source>
        <strain evidence="10">PM02</strain>
    </source>
</reference>
<name>A0AAD9HZV8_9PEZI</name>
<comment type="subcellular location">
    <subcellularLocation>
        <location evidence="2 9">Nucleus</location>
    </subcellularLocation>
</comment>
<evidence type="ECO:0000256" key="2">
    <source>
        <dbReference type="ARBA" id="ARBA00004123"/>
    </source>
</evidence>
<evidence type="ECO:0000256" key="4">
    <source>
        <dbReference type="ARBA" id="ARBA00022763"/>
    </source>
</evidence>
<sequence>MPRAIRGVLIECEAAIKSIIVWLDRDAHDFIIEDLDDTHLVVKENMVALLKQKLDERLKDTYAPDQLPASDDEGV</sequence>
<keyword evidence="4 9" id="KW-0227">DNA damage</keyword>
<keyword evidence="7 9" id="KW-0234">DNA repair</keyword>
<keyword evidence="6 9" id="KW-0804">Transcription</keyword>
<evidence type="ECO:0000313" key="11">
    <source>
        <dbReference type="Proteomes" id="UP001217918"/>
    </source>
</evidence>
<dbReference type="SMART" id="SM01395">
    <property type="entry name" value="Tbf5"/>
    <property type="match status" value="1"/>
</dbReference>
<dbReference type="Proteomes" id="UP001217918">
    <property type="component" value="Unassembled WGS sequence"/>
</dbReference>
<dbReference type="SUPFAM" id="SSF142897">
    <property type="entry name" value="TFB5-like"/>
    <property type="match status" value="1"/>
</dbReference>